<dbReference type="Proteomes" id="UP000472271">
    <property type="component" value="Chromosome 22"/>
</dbReference>
<dbReference type="InterPro" id="IPR001304">
    <property type="entry name" value="C-type_lectin-like"/>
</dbReference>
<keyword evidence="3" id="KW-0175">Coiled coil</keyword>
<dbReference type="InterPro" id="IPR016186">
    <property type="entry name" value="C-type_lectin-like/link_sf"/>
</dbReference>
<dbReference type="Ensembl" id="ENSSORT00005041519.1">
    <property type="protein sequence ID" value="ENSSORP00005040477.1"/>
    <property type="gene ID" value="ENSSORG00005018887.1"/>
</dbReference>
<feature type="transmembrane region" description="Helical" evidence="4">
    <location>
        <begin position="56"/>
        <end position="79"/>
    </location>
</feature>
<keyword evidence="7" id="KW-1185">Reference proteome</keyword>
<dbReference type="InParanoid" id="A0A673BIJ9"/>
<dbReference type="SUPFAM" id="SSF56436">
    <property type="entry name" value="C-type lectin-like"/>
    <property type="match status" value="1"/>
</dbReference>
<keyword evidence="4" id="KW-0812">Transmembrane</keyword>
<dbReference type="CDD" id="cd03590">
    <property type="entry name" value="CLECT_DC-SIGN_like"/>
    <property type="match status" value="1"/>
</dbReference>
<dbReference type="InterPro" id="IPR018378">
    <property type="entry name" value="C-type_lectin_CS"/>
</dbReference>
<feature type="coiled-coil region" evidence="3">
    <location>
        <begin position="96"/>
        <end position="151"/>
    </location>
</feature>
<dbReference type="Pfam" id="PF00059">
    <property type="entry name" value="Lectin_C"/>
    <property type="match status" value="1"/>
</dbReference>
<dbReference type="SMART" id="SM00034">
    <property type="entry name" value="CLECT"/>
    <property type="match status" value="1"/>
</dbReference>
<dbReference type="InterPro" id="IPR050111">
    <property type="entry name" value="C-type_lectin/snaclec_domain"/>
</dbReference>
<dbReference type="PROSITE" id="PS50041">
    <property type="entry name" value="C_TYPE_LECTIN_2"/>
    <property type="match status" value="1"/>
</dbReference>
<keyword evidence="4" id="KW-0472">Membrane</keyword>
<protein>
    <recommendedName>
        <fullName evidence="5">C-type lectin domain-containing protein</fullName>
    </recommendedName>
</protein>
<keyword evidence="1" id="KW-0430">Lectin</keyword>
<name>A0A673BIJ9_9TELE</name>
<keyword evidence="4" id="KW-1133">Transmembrane helix</keyword>
<dbReference type="InterPro" id="IPR016187">
    <property type="entry name" value="CTDL_fold"/>
</dbReference>
<dbReference type="PROSITE" id="PS00615">
    <property type="entry name" value="C_TYPE_LECTIN_1"/>
    <property type="match status" value="1"/>
</dbReference>
<evidence type="ECO:0000256" key="3">
    <source>
        <dbReference type="SAM" id="Coils"/>
    </source>
</evidence>
<evidence type="ECO:0000256" key="1">
    <source>
        <dbReference type="ARBA" id="ARBA00022734"/>
    </source>
</evidence>
<dbReference type="AlphaFoldDB" id="A0A673BIJ9"/>
<keyword evidence="2" id="KW-1015">Disulfide bond</keyword>
<evidence type="ECO:0000259" key="5">
    <source>
        <dbReference type="PROSITE" id="PS50041"/>
    </source>
</evidence>
<evidence type="ECO:0000313" key="6">
    <source>
        <dbReference type="Ensembl" id="ENSSORP00005040477.1"/>
    </source>
</evidence>
<reference evidence="6" key="1">
    <citation type="submission" date="2019-06" db="EMBL/GenBank/DDBJ databases">
        <authorList>
            <consortium name="Wellcome Sanger Institute Data Sharing"/>
        </authorList>
    </citation>
    <scope>NUCLEOTIDE SEQUENCE [LARGE SCALE GENOMIC DNA]</scope>
</reference>
<dbReference type="GO" id="GO:0030246">
    <property type="term" value="F:carbohydrate binding"/>
    <property type="evidence" value="ECO:0007669"/>
    <property type="project" value="UniProtKB-KW"/>
</dbReference>
<proteinExistence type="predicted"/>
<feature type="domain" description="C-type lectin" evidence="5">
    <location>
        <begin position="176"/>
        <end position="305"/>
    </location>
</feature>
<reference evidence="6" key="2">
    <citation type="submission" date="2025-08" db="UniProtKB">
        <authorList>
            <consortium name="Ensembl"/>
        </authorList>
    </citation>
    <scope>IDENTIFICATION</scope>
</reference>
<dbReference type="Gene3D" id="3.10.100.10">
    <property type="entry name" value="Mannose-Binding Protein A, subunit A"/>
    <property type="match status" value="1"/>
</dbReference>
<accession>A0A673BIJ9</accession>
<evidence type="ECO:0000256" key="2">
    <source>
        <dbReference type="ARBA" id="ARBA00023157"/>
    </source>
</evidence>
<evidence type="ECO:0000313" key="7">
    <source>
        <dbReference type="Proteomes" id="UP000472271"/>
    </source>
</evidence>
<organism evidence="6 7">
    <name type="scientific">Sphaeramia orbicularis</name>
    <name type="common">orbiculate cardinalfish</name>
    <dbReference type="NCBI Taxonomy" id="375764"/>
    <lineage>
        <taxon>Eukaryota</taxon>
        <taxon>Metazoa</taxon>
        <taxon>Chordata</taxon>
        <taxon>Craniata</taxon>
        <taxon>Vertebrata</taxon>
        <taxon>Euteleostomi</taxon>
        <taxon>Actinopterygii</taxon>
        <taxon>Neopterygii</taxon>
        <taxon>Teleostei</taxon>
        <taxon>Neoteleostei</taxon>
        <taxon>Acanthomorphata</taxon>
        <taxon>Gobiaria</taxon>
        <taxon>Kurtiformes</taxon>
        <taxon>Apogonoidei</taxon>
        <taxon>Apogonidae</taxon>
        <taxon>Apogoninae</taxon>
        <taxon>Sphaeramia</taxon>
    </lineage>
</organism>
<evidence type="ECO:0000256" key="4">
    <source>
        <dbReference type="SAM" id="Phobius"/>
    </source>
</evidence>
<gene>
    <name evidence="6" type="primary">LOC115413236</name>
</gene>
<sequence length="315" mass="36297">MEDGGNLRSTFERTYNKLVSQDELNADDNPLYTNEDERQVSLSMVRPDSCLNHYRLITVCLSVLAVILLAVDIGLGVYYNRLTDGERTVRDISAEVAKLQDAYNTAVKNRDEVKEQLAKELSLQRLTKWELEHQKRRSKDYETQVNRIQMEITALKSHIPMIEEGCRHCLPGWTFVNSQCYYFPFSDTVMRKSWGESRNFCKRYGGDLAVIDNKEKQLAISELVNHYQDPSRPMVYSGFWIGARDSEVEGIWRWLDGTRVNEGFWNDGEPNNVGEEDCAATYPRNNPFKGWNDAPCNHELKWICEMAPTSASSLV</sequence>
<dbReference type="PANTHER" id="PTHR22803">
    <property type="entry name" value="MANNOSE, PHOSPHOLIPASE, LECTIN RECEPTOR RELATED"/>
    <property type="match status" value="1"/>
</dbReference>
<dbReference type="InterPro" id="IPR033989">
    <property type="entry name" value="CD209-like_CTLD"/>
</dbReference>
<reference evidence="6" key="3">
    <citation type="submission" date="2025-09" db="UniProtKB">
        <authorList>
            <consortium name="Ensembl"/>
        </authorList>
    </citation>
    <scope>IDENTIFICATION</scope>
</reference>